<dbReference type="InterPro" id="IPR036740">
    <property type="entry name" value="tRNA_intron_Endonuc_N_sf"/>
</dbReference>
<dbReference type="Gene3D" id="3.40.1350.10">
    <property type="match status" value="1"/>
</dbReference>
<dbReference type="InterPro" id="IPR006676">
    <property type="entry name" value="tRNA_splic"/>
</dbReference>
<organism evidence="3 4">
    <name type="scientific">Candidatus Methanofastidiosum methylothiophilum</name>
    <dbReference type="NCBI Taxonomy" id="1705564"/>
    <lineage>
        <taxon>Archaea</taxon>
        <taxon>Methanobacteriati</taxon>
        <taxon>Methanobacteriota</taxon>
        <taxon>Stenosarchaea group</taxon>
        <taxon>Candidatus Methanofastidiosia</taxon>
        <taxon>Candidatus Methanofastidiosales</taxon>
        <taxon>Candidatus Methanofastidiosaceae</taxon>
        <taxon>Candidatus Methanofastidiosum</taxon>
    </lineage>
</organism>
<dbReference type="GO" id="GO:0006388">
    <property type="term" value="P:tRNA splicing, via endonucleolytic cleavage and ligation"/>
    <property type="evidence" value="ECO:0007669"/>
    <property type="project" value="InterPro"/>
</dbReference>
<dbReference type="InterPro" id="IPR016442">
    <property type="entry name" value="tRNA_splic_arch_short"/>
</dbReference>
<evidence type="ECO:0000313" key="4">
    <source>
        <dbReference type="Proteomes" id="UP000075398"/>
    </source>
</evidence>
<dbReference type="InterPro" id="IPR006678">
    <property type="entry name" value="tRNA_intron_Endonuc_N"/>
</dbReference>
<evidence type="ECO:0000313" key="3">
    <source>
        <dbReference type="EMBL" id="KYC47277.1"/>
    </source>
</evidence>
<dbReference type="PANTHER" id="PTHR21227">
    <property type="entry name" value="TRNA-SPLICING ENDONUCLEASE SUBUNIT SEN2"/>
    <property type="match status" value="1"/>
</dbReference>
<sequence length="168" mass="19452">MFSATLVENRMIIDDSDAVSKIHRKRGFGELIDKKLYLTFVEGIYLSERGMIKVISEDKEITFEELLKIGTVEENILAKYIVFKDLKEKGYHVKTAFKYGCAFRVYRGSVEEEHADYIIDVFMEGDKIDANILAAHVRIAHSVKKDMVFAFVDTDNDITYYLVKRVTF</sequence>
<dbReference type="Pfam" id="PF01974">
    <property type="entry name" value="tRNA_int_endo"/>
    <property type="match status" value="1"/>
</dbReference>
<dbReference type="InterPro" id="IPR011856">
    <property type="entry name" value="tRNA_endonuc-like_dom_sf"/>
</dbReference>
<feature type="domain" description="tRNA intron endonuclease catalytic" evidence="1">
    <location>
        <begin position="78"/>
        <end position="160"/>
    </location>
</feature>
<keyword evidence="3" id="KW-0540">Nuclease</keyword>
<dbReference type="AlphaFoldDB" id="A0A150IQL2"/>
<accession>A0A150IQL2</accession>
<feature type="domain" description="tRNA intron endonuclease N-terminal" evidence="2">
    <location>
        <begin position="3"/>
        <end position="67"/>
    </location>
</feature>
<dbReference type="CDD" id="cd22363">
    <property type="entry name" value="tRNA-intron_lyase_C"/>
    <property type="match status" value="1"/>
</dbReference>
<dbReference type="EC" id="4.6.1.16" evidence="3"/>
<gene>
    <name evidence="3" type="primary">endA</name>
    <name evidence="3" type="ORF">AMQ22_01992</name>
</gene>
<dbReference type="Proteomes" id="UP000075398">
    <property type="component" value="Unassembled WGS sequence"/>
</dbReference>
<dbReference type="EMBL" id="LNGC01000155">
    <property type="protein sequence ID" value="KYC47277.1"/>
    <property type="molecule type" value="Genomic_DNA"/>
</dbReference>
<dbReference type="PIRSF" id="PIRSF005285">
    <property type="entry name" value="tRNA_splic_archaea"/>
    <property type="match status" value="1"/>
</dbReference>
<dbReference type="GO" id="GO:0003676">
    <property type="term" value="F:nucleic acid binding"/>
    <property type="evidence" value="ECO:0007669"/>
    <property type="project" value="InterPro"/>
</dbReference>
<dbReference type="NCBIfam" id="TIGR00324">
    <property type="entry name" value="endA"/>
    <property type="match status" value="1"/>
</dbReference>
<dbReference type="SUPFAM" id="SSF53032">
    <property type="entry name" value="tRNA-intron endonuclease catalytic domain-like"/>
    <property type="match status" value="1"/>
</dbReference>
<dbReference type="InterPro" id="IPR036167">
    <property type="entry name" value="tRNA_intron_Endo_cat-like_sf"/>
</dbReference>
<reference evidence="3 4" key="1">
    <citation type="journal article" date="2016" name="ISME J.">
        <title>Chasing the elusive Euryarchaeota class WSA2: genomes reveal a uniquely fastidious methyl-reducing methanogen.</title>
        <authorList>
            <person name="Nobu M.K."/>
            <person name="Narihiro T."/>
            <person name="Kuroda K."/>
            <person name="Mei R."/>
            <person name="Liu W.T."/>
        </authorList>
    </citation>
    <scope>NUCLEOTIDE SEQUENCE [LARGE SCALE GENOMIC DNA]</scope>
    <source>
        <strain evidence="3">U1lsi0528_Bin055</strain>
    </source>
</reference>
<dbReference type="GO" id="GO:0000213">
    <property type="term" value="F:tRNA-intron lyase activity"/>
    <property type="evidence" value="ECO:0007669"/>
    <property type="project" value="UniProtKB-EC"/>
</dbReference>
<protein>
    <submittedName>
        <fullName evidence="3">tRNA-splicing endonuclease</fullName>
        <ecNumber evidence="3">4.6.1.16</ecNumber>
    </submittedName>
</protein>
<evidence type="ECO:0000259" key="1">
    <source>
        <dbReference type="Pfam" id="PF01974"/>
    </source>
</evidence>
<evidence type="ECO:0000259" key="2">
    <source>
        <dbReference type="Pfam" id="PF02778"/>
    </source>
</evidence>
<dbReference type="InterPro" id="IPR006677">
    <property type="entry name" value="tRNA_intron_Endonuc_cat-like"/>
</dbReference>
<dbReference type="Gene3D" id="3.40.1170.20">
    <property type="entry name" value="tRNA intron endonuclease, N-terminal domain"/>
    <property type="match status" value="1"/>
</dbReference>
<dbReference type="SUPFAM" id="SSF55267">
    <property type="entry name" value="tRNA-intron endonuclease N-terminal domain-like"/>
    <property type="match status" value="1"/>
</dbReference>
<dbReference type="Pfam" id="PF02778">
    <property type="entry name" value="tRNA_int_endo_N"/>
    <property type="match status" value="1"/>
</dbReference>
<keyword evidence="3" id="KW-0456">Lyase</keyword>
<dbReference type="STRING" id="1705564.APG08_00898"/>
<dbReference type="PANTHER" id="PTHR21227:SF0">
    <property type="entry name" value="TRNA-SPLICING ENDONUCLEASE SUBUNIT SEN2"/>
    <property type="match status" value="1"/>
</dbReference>
<keyword evidence="3" id="KW-0378">Hydrolase</keyword>
<dbReference type="GO" id="GO:0005737">
    <property type="term" value="C:cytoplasm"/>
    <property type="evidence" value="ECO:0007669"/>
    <property type="project" value="TreeGrafter"/>
</dbReference>
<proteinExistence type="predicted"/>
<comment type="caution">
    <text evidence="3">The sequence shown here is derived from an EMBL/GenBank/DDBJ whole genome shotgun (WGS) entry which is preliminary data.</text>
</comment>
<keyword evidence="3" id="KW-0255">Endonuclease</keyword>
<name>A0A150IQL2_9EURY</name>